<dbReference type="RefSeq" id="WP_189412273.1">
    <property type="nucleotide sequence ID" value="NZ_BMYJ01000009.1"/>
</dbReference>
<dbReference type="AlphaFoldDB" id="A0A918TUK2"/>
<name>A0A918TUK2_9RHOB</name>
<gene>
    <name evidence="1" type="ORF">GCM10007315_27500</name>
</gene>
<keyword evidence="2" id="KW-1185">Reference proteome</keyword>
<organism evidence="1 2">
    <name type="scientific">Neogemmobacter tilapiae</name>
    <dbReference type="NCBI Taxonomy" id="875041"/>
    <lineage>
        <taxon>Bacteria</taxon>
        <taxon>Pseudomonadati</taxon>
        <taxon>Pseudomonadota</taxon>
        <taxon>Alphaproteobacteria</taxon>
        <taxon>Rhodobacterales</taxon>
        <taxon>Paracoccaceae</taxon>
        <taxon>Neogemmobacter</taxon>
    </lineage>
</organism>
<evidence type="ECO:0000313" key="2">
    <source>
        <dbReference type="Proteomes" id="UP000638981"/>
    </source>
</evidence>
<comment type="caution">
    <text evidence="1">The sequence shown here is derived from an EMBL/GenBank/DDBJ whole genome shotgun (WGS) entry which is preliminary data.</text>
</comment>
<dbReference type="EMBL" id="BMYJ01000009">
    <property type="protein sequence ID" value="GHC61997.1"/>
    <property type="molecule type" value="Genomic_DNA"/>
</dbReference>
<accession>A0A918TUK2</accession>
<sequence>MRGVIIWHCKTTERAVVWCDDSGELAYAGGEQSWANPGTRVAIGDYVAFELQPFSAARSCKNMRLIEHGMAPELAGILKNMKTGPVAATARNDAPVHAPRPAARQLYAVPA</sequence>
<proteinExistence type="predicted"/>
<evidence type="ECO:0000313" key="1">
    <source>
        <dbReference type="EMBL" id="GHC61997.1"/>
    </source>
</evidence>
<reference evidence="1" key="1">
    <citation type="journal article" date="2014" name="Int. J. Syst. Evol. Microbiol.">
        <title>Complete genome sequence of Corynebacterium casei LMG S-19264T (=DSM 44701T), isolated from a smear-ripened cheese.</title>
        <authorList>
            <consortium name="US DOE Joint Genome Institute (JGI-PGF)"/>
            <person name="Walter F."/>
            <person name="Albersmeier A."/>
            <person name="Kalinowski J."/>
            <person name="Ruckert C."/>
        </authorList>
    </citation>
    <scope>NUCLEOTIDE SEQUENCE</scope>
    <source>
        <strain evidence="1">KCTC 23310</strain>
    </source>
</reference>
<protein>
    <submittedName>
        <fullName evidence="1">Uncharacterized protein</fullName>
    </submittedName>
</protein>
<dbReference type="Proteomes" id="UP000638981">
    <property type="component" value="Unassembled WGS sequence"/>
</dbReference>
<reference evidence="1" key="2">
    <citation type="submission" date="2020-09" db="EMBL/GenBank/DDBJ databases">
        <authorList>
            <person name="Sun Q."/>
            <person name="Kim S."/>
        </authorList>
    </citation>
    <scope>NUCLEOTIDE SEQUENCE</scope>
    <source>
        <strain evidence="1">KCTC 23310</strain>
    </source>
</reference>